<evidence type="ECO:0000256" key="4">
    <source>
        <dbReference type="ARBA" id="ARBA00022840"/>
    </source>
</evidence>
<dbReference type="GO" id="GO:0016787">
    <property type="term" value="F:hydrolase activity"/>
    <property type="evidence" value="ECO:0007669"/>
    <property type="project" value="UniProtKB-KW"/>
</dbReference>
<keyword evidence="8" id="KW-1185">Reference proteome</keyword>
<name>A0A0A0LKK2_CUCSA</name>
<evidence type="ECO:0000313" key="7">
    <source>
        <dbReference type="EMBL" id="KGN60496.1"/>
    </source>
</evidence>
<evidence type="ECO:0000313" key="8">
    <source>
        <dbReference type="Proteomes" id="UP000029981"/>
    </source>
</evidence>
<reference evidence="7 8" key="3">
    <citation type="journal article" date="2010" name="BMC Genomics">
        <title>Transcriptome sequencing and comparative analysis of cucumber flowers with different sex types.</title>
        <authorList>
            <person name="Guo S."/>
            <person name="Zheng Y."/>
            <person name="Joung J.G."/>
            <person name="Liu S."/>
            <person name="Zhang Z."/>
            <person name="Crasta O.R."/>
            <person name="Sobral B.W."/>
            <person name="Xu Y."/>
            <person name="Huang S."/>
            <person name="Fei Z."/>
        </authorList>
    </citation>
    <scope>NUCLEOTIDE SEQUENCE [LARGE SCALE GENOMIC DNA]</scope>
    <source>
        <strain evidence="8">cv. 9930</strain>
    </source>
</reference>
<dbReference type="Gene3D" id="3.40.50.300">
    <property type="entry name" value="P-loop containing nucleotide triphosphate hydrolases"/>
    <property type="match status" value="1"/>
</dbReference>
<dbReference type="PROSITE" id="PS51195">
    <property type="entry name" value="Q_MOTIF"/>
    <property type="match status" value="1"/>
</dbReference>
<sequence length="108" mass="11697">MSSSIKYTNEGVKTTTKKMVKEGEVFASCTFASLGLDSTLCDQLRDKMGFEVPTLVQAQAIPAILSRRHVLVNAATGTGKTVAYLVPIIHHLQKSARRTQRADGTFGV</sequence>
<gene>
    <name evidence="7" type="ORF">Csa_2G000050</name>
</gene>
<evidence type="ECO:0000256" key="1">
    <source>
        <dbReference type="ARBA" id="ARBA00022741"/>
    </source>
</evidence>
<dbReference type="GO" id="GO:0003724">
    <property type="term" value="F:RNA helicase activity"/>
    <property type="evidence" value="ECO:0007669"/>
    <property type="project" value="InterPro"/>
</dbReference>
<keyword evidence="2" id="KW-0378">Hydrolase</keyword>
<keyword evidence="1" id="KW-0547">Nucleotide-binding</keyword>
<keyword evidence="3" id="KW-0347">Helicase</keyword>
<dbReference type="EMBL" id="CM002923">
    <property type="protein sequence ID" value="KGN60496.1"/>
    <property type="molecule type" value="Genomic_DNA"/>
</dbReference>
<dbReference type="Gramene" id="KGN60496">
    <property type="protein sequence ID" value="KGN60496"/>
    <property type="gene ID" value="Csa_2G000050"/>
</dbReference>
<dbReference type="Proteomes" id="UP000029981">
    <property type="component" value="Chromosome 2"/>
</dbReference>
<dbReference type="STRING" id="3659.A0A0A0LKK2"/>
<keyword evidence="4" id="KW-0067">ATP-binding</keyword>
<feature type="short sequence motif" description="Q motif" evidence="5">
    <location>
        <begin position="29"/>
        <end position="58"/>
    </location>
</feature>
<organism evidence="7 8">
    <name type="scientific">Cucumis sativus</name>
    <name type="common">Cucumber</name>
    <dbReference type="NCBI Taxonomy" id="3659"/>
    <lineage>
        <taxon>Eukaryota</taxon>
        <taxon>Viridiplantae</taxon>
        <taxon>Streptophyta</taxon>
        <taxon>Embryophyta</taxon>
        <taxon>Tracheophyta</taxon>
        <taxon>Spermatophyta</taxon>
        <taxon>Magnoliopsida</taxon>
        <taxon>eudicotyledons</taxon>
        <taxon>Gunneridae</taxon>
        <taxon>Pentapetalae</taxon>
        <taxon>rosids</taxon>
        <taxon>fabids</taxon>
        <taxon>Cucurbitales</taxon>
        <taxon>Cucurbitaceae</taxon>
        <taxon>Benincaseae</taxon>
        <taxon>Cucumis</taxon>
    </lineage>
</organism>
<proteinExistence type="predicted"/>
<dbReference type="InterPro" id="IPR011545">
    <property type="entry name" value="DEAD/DEAH_box_helicase_dom"/>
</dbReference>
<protein>
    <recommendedName>
        <fullName evidence="6">DEAD-box RNA helicase Q domain-containing protein</fullName>
    </recommendedName>
</protein>
<evidence type="ECO:0000256" key="3">
    <source>
        <dbReference type="ARBA" id="ARBA00022806"/>
    </source>
</evidence>
<feature type="domain" description="DEAD-box RNA helicase Q" evidence="6">
    <location>
        <begin position="29"/>
        <end position="58"/>
    </location>
</feature>
<dbReference type="AlphaFoldDB" id="A0A0A0LKK2"/>
<dbReference type="InterPro" id="IPR014014">
    <property type="entry name" value="RNA_helicase_DEAD_Q_motif"/>
</dbReference>
<dbReference type="GO" id="GO:0003676">
    <property type="term" value="F:nucleic acid binding"/>
    <property type="evidence" value="ECO:0007669"/>
    <property type="project" value="InterPro"/>
</dbReference>
<evidence type="ECO:0000256" key="5">
    <source>
        <dbReference type="PROSITE-ProRule" id="PRU00552"/>
    </source>
</evidence>
<dbReference type="InterPro" id="IPR050079">
    <property type="entry name" value="DEAD_box_RNA_helicase"/>
</dbReference>
<dbReference type="InterPro" id="IPR027417">
    <property type="entry name" value="P-loop_NTPase"/>
</dbReference>
<dbReference type="GO" id="GO:0005524">
    <property type="term" value="F:ATP binding"/>
    <property type="evidence" value="ECO:0007669"/>
    <property type="project" value="UniProtKB-KW"/>
</dbReference>
<accession>A0A0A0LKK2</accession>
<reference evidence="7 8" key="2">
    <citation type="journal article" date="2009" name="PLoS ONE">
        <title>An integrated genetic and cytogenetic map of the cucumber genome.</title>
        <authorList>
            <person name="Ren Y."/>
            <person name="Zhang Z."/>
            <person name="Liu J."/>
            <person name="Staub J.E."/>
            <person name="Han Y."/>
            <person name="Cheng Z."/>
            <person name="Li X."/>
            <person name="Lu J."/>
            <person name="Miao H."/>
            <person name="Kang H."/>
            <person name="Xie B."/>
            <person name="Gu X."/>
            <person name="Wang X."/>
            <person name="Du Y."/>
            <person name="Jin W."/>
            <person name="Huang S."/>
        </authorList>
    </citation>
    <scope>NUCLEOTIDE SEQUENCE [LARGE SCALE GENOMIC DNA]</scope>
    <source>
        <strain evidence="8">cv. 9930</strain>
    </source>
</reference>
<dbReference type="Pfam" id="PF00270">
    <property type="entry name" value="DEAD"/>
    <property type="match status" value="1"/>
</dbReference>
<dbReference type="SUPFAM" id="SSF52540">
    <property type="entry name" value="P-loop containing nucleoside triphosphate hydrolases"/>
    <property type="match status" value="1"/>
</dbReference>
<reference evidence="7 8" key="1">
    <citation type="journal article" date="2009" name="Nat. Genet.">
        <title>The genome of the cucumber, Cucumis sativus L.</title>
        <authorList>
            <person name="Huang S."/>
            <person name="Li R."/>
            <person name="Zhang Z."/>
            <person name="Li L."/>
            <person name="Gu X."/>
            <person name="Fan W."/>
            <person name="Lucas W.J."/>
            <person name="Wang X."/>
            <person name="Xie B."/>
            <person name="Ni P."/>
            <person name="Ren Y."/>
            <person name="Zhu H."/>
            <person name="Li J."/>
            <person name="Lin K."/>
            <person name="Jin W."/>
            <person name="Fei Z."/>
            <person name="Li G."/>
            <person name="Staub J."/>
            <person name="Kilian A."/>
            <person name="van der Vossen E.A."/>
            <person name="Wu Y."/>
            <person name="Guo J."/>
            <person name="He J."/>
            <person name="Jia Z."/>
            <person name="Ren Y."/>
            <person name="Tian G."/>
            <person name="Lu Y."/>
            <person name="Ruan J."/>
            <person name="Qian W."/>
            <person name="Wang M."/>
            <person name="Huang Q."/>
            <person name="Li B."/>
            <person name="Xuan Z."/>
            <person name="Cao J."/>
            <person name="Asan"/>
            <person name="Wu Z."/>
            <person name="Zhang J."/>
            <person name="Cai Q."/>
            <person name="Bai Y."/>
            <person name="Zhao B."/>
            <person name="Han Y."/>
            <person name="Li Y."/>
            <person name="Li X."/>
            <person name="Wang S."/>
            <person name="Shi Q."/>
            <person name="Liu S."/>
            <person name="Cho W.K."/>
            <person name="Kim J.Y."/>
            <person name="Xu Y."/>
            <person name="Heller-Uszynska K."/>
            <person name="Miao H."/>
            <person name="Cheng Z."/>
            <person name="Zhang S."/>
            <person name="Wu J."/>
            <person name="Yang Y."/>
            <person name="Kang H."/>
            <person name="Li M."/>
            <person name="Liang H."/>
            <person name="Ren X."/>
            <person name="Shi Z."/>
            <person name="Wen M."/>
            <person name="Jian M."/>
            <person name="Yang H."/>
            <person name="Zhang G."/>
            <person name="Yang Z."/>
            <person name="Chen R."/>
            <person name="Liu S."/>
            <person name="Li J."/>
            <person name="Ma L."/>
            <person name="Liu H."/>
            <person name="Zhou Y."/>
            <person name="Zhao J."/>
            <person name="Fang X."/>
            <person name="Li G."/>
            <person name="Fang L."/>
            <person name="Li Y."/>
            <person name="Liu D."/>
            <person name="Zheng H."/>
            <person name="Zhang Y."/>
            <person name="Qin N."/>
            <person name="Li Z."/>
            <person name="Yang G."/>
            <person name="Yang S."/>
            <person name="Bolund L."/>
            <person name="Kristiansen K."/>
            <person name="Zheng H."/>
            <person name="Li S."/>
            <person name="Zhang X."/>
            <person name="Yang H."/>
            <person name="Wang J."/>
            <person name="Sun R."/>
            <person name="Zhang B."/>
            <person name="Jiang S."/>
            <person name="Wang J."/>
            <person name="Du Y."/>
            <person name="Li S."/>
        </authorList>
    </citation>
    <scope>NUCLEOTIDE SEQUENCE [LARGE SCALE GENOMIC DNA]</scope>
    <source>
        <strain evidence="8">cv. 9930</strain>
    </source>
</reference>
<reference evidence="7 8" key="4">
    <citation type="journal article" date="2011" name="BMC Genomics">
        <title>RNA-Seq improves annotation of protein-coding genes in the cucumber genome.</title>
        <authorList>
            <person name="Li Z."/>
            <person name="Zhang Z."/>
            <person name="Yan P."/>
            <person name="Huang S."/>
            <person name="Fei Z."/>
            <person name="Lin K."/>
        </authorList>
    </citation>
    <scope>NUCLEOTIDE SEQUENCE [LARGE SCALE GENOMIC DNA]</scope>
    <source>
        <strain evidence="8">cv. 9930</strain>
    </source>
</reference>
<evidence type="ECO:0000256" key="2">
    <source>
        <dbReference type="ARBA" id="ARBA00022801"/>
    </source>
</evidence>
<dbReference type="PANTHER" id="PTHR47959">
    <property type="entry name" value="ATP-DEPENDENT RNA HELICASE RHLE-RELATED"/>
    <property type="match status" value="1"/>
</dbReference>
<dbReference type="PANTHER" id="PTHR47959:SF1">
    <property type="entry name" value="ATP-DEPENDENT RNA HELICASE DBPA"/>
    <property type="match status" value="1"/>
</dbReference>
<evidence type="ECO:0000259" key="6">
    <source>
        <dbReference type="PROSITE" id="PS51195"/>
    </source>
</evidence>